<name>A0ABW5T3I7_9BACI</name>
<proteinExistence type="predicted"/>
<dbReference type="RefSeq" id="WP_380713813.1">
    <property type="nucleotide sequence ID" value="NZ_JBHUML010000005.1"/>
</dbReference>
<evidence type="ECO:0000256" key="1">
    <source>
        <dbReference type="SAM" id="MobiDB-lite"/>
    </source>
</evidence>
<organism evidence="2 3">
    <name type="scientific">Salibacterium lacus</name>
    <dbReference type="NCBI Taxonomy" id="1898109"/>
    <lineage>
        <taxon>Bacteria</taxon>
        <taxon>Bacillati</taxon>
        <taxon>Bacillota</taxon>
        <taxon>Bacilli</taxon>
        <taxon>Bacillales</taxon>
        <taxon>Bacillaceae</taxon>
    </lineage>
</organism>
<sequence length="72" mass="8482">MTKDEEKQPEPEAPVNEEQEKKQDPVEKEETRFPEPYFYHVTKAPSEEAPPAEPPVPSKKRSLLKTMWEKMQ</sequence>
<protein>
    <submittedName>
        <fullName evidence="2">Uncharacterized protein</fullName>
    </submittedName>
</protein>
<feature type="region of interest" description="Disordered" evidence="1">
    <location>
        <begin position="1"/>
        <end position="72"/>
    </location>
</feature>
<feature type="compositionally biased region" description="Basic and acidic residues" evidence="1">
    <location>
        <begin position="18"/>
        <end position="33"/>
    </location>
</feature>
<reference evidence="3" key="1">
    <citation type="journal article" date="2019" name="Int. J. Syst. Evol. Microbiol.">
        <title>The Global Catalogue of Microorganisms (GCM) 10K type strain sequencing project: providing services to taxonomists for standard genome sequencing and annotation.</title>
        <authorList>
            <consortium name="The Broad Institute Genomics Platform"/>
            <consortium name="The Broad Institute Genome Sequencing Center for Infectious Disease"/>
            <person name="Wu L."/>
            <person name="Ma J."/>
        </authorList>
    </citation>
    <scope>NUCLEOTIDE SEQUENCE [LARGE SCALE GENOMIC DNA]</scope>
    <source>
        <strain evidence="3">KCTC 33792</strain>
    </source>
</reference>
<dbReference type="EMBL" id="JBHUML010000005">
    <property type="protein sequence ID" value="MFD2706494.1"/>
    <property type="molecule type" value="Genomic_DNA"/>
</dbReference>
<keyword evidence="3" id="KW-1185">Reference proteome</keyword>
<feature type="compositionally biased region" description="Basic and acidic residues" evidence="1">
    <location>
        <begin position="1"/>
        <end position="10"/>
    </location>
</feature>
<evidence type="ECO:0000313" key="2">
    <source>
        <dbReference type="EMBL" id="MFD2706494.1"/>
    </source>
</evidence>
<evidence type="ECO:0000313" key="3">
    <source>
        <dbReference type="Proteomes" id="UP001597520"/>
    </source>
</evidence>
<dbReference type="Proteomes" id="UP001597520">
    <property type="component" value="Unassembled WGS sequence"/>
</dbReference>
<comment type="caution">
    <text evidence="2">The sequence shown here is derived from an EMBL/GenBank/DDBJ whole genome shotgun (WGS) entry which is preliminary data.</text>
</comment>
<gene>
    <name evidence="2" type="ORF">ACFSUB_13585</name>
</gene>
<accession>A0ABW5T3I7</accession>